<dbReference type="GO" id="GO:0019825">
    <property type="term" value="F:oxygen binding"/>
    <property type="evidence" value="ECO:0007669"/>
    <property type="project" value="InterPro"/>
</dbReference>
<dbReference type="Gene3D" id="1.10.490.10">
    <property type="entry name" value="Globins"/>
    <property type="match status" value="1"/>
</dbReference>
<accession>A0A931CLL3</accession>
<dbReference type="Proteomes" id="UP000598146">
    <property type="component" value="Unassembled WGS sequence"/>
</dbReference>
<proteinExistence type="predicted"/>
<dbReference type="Pfam" id="PF01152">
    <property type="entry name" value="Bac_globin"/>
    <property type="match status" value="1"/>
</dbReference>
<evidence type="ECO:0000256" key="1">
    <source>
        <dbReference type="ARBA" id="ARBA00022448"/>
    </source>
</evidence>
<comment type="caution">
    <text evidence="6">The sequence shown here is derived from an EMBL/GenBank/DDBJ whole genome shotgun (WGS) entry which is preliminary data.</text>
</comment>
<name>A0A931CLL3_9ACTN</name>
<keyword evidence="4 5" id="KW-0408">Iron</keyword>
<dbReference type="GO" id="GO:0020037">
    <property type="term" value="F:heme binding"/>
    <property type="evidence" value="ECO:0007669"/>
    <property type="project" value="InterPro"/>
</dbReference>
<dbReference type="AlphaFoldDB" id="A0A931CLL3"/>
<evidence type="ECO:0000256" key="4">
    <source>
        <dbReference type="ARBA" id="ARBA00023004"/>
    </source>
</evidence>
<dbReference type="InterPro" id="IPR009050">
    <property type="entry name" value="Globin-like_sf"/>
</dbReference>
<organism evidence="6 7">
    <name type="scientific">Actinoplanes aureus</name>
    <dbReference type="NCBI Taxonomy" id="2792083"/>
    <lineage>
        <taxon>Bacteria</taxon>
        <taxon>Bacillati</taxon>
        <taxon>Actinomycetota</taxon>
        <taxon>Actinomycetes</taxon>
        <taxon>Micromonosporales</taxon>
        <taxon>Micromonosporaceae</taxon>
        <taxon>Actinoplanes</taxon>
    </lineage>
</organism>
<dbReference type="EMBL" id="JADQTO010000039">
    <property type="protein sequence ID" value="MBG0568518.1"/>
    <property type="molecule type" value="Genomic_DNA"/>
</dbReference>
<gene>
    <name evidence="6" type="ORF">I4J89_44560</name>
</gene>
<dbReference type="SUPFAM" id="SSF46458">
    <property type="entry name" value="Globin-like"/>
    <property type="match status" value="1"/>
</dbReference>
<keyword evidence="3 5" id="KW-0479">Metal-binding</keyword>
<protein>
    <submittedName>
        <fullName evidence="6">Group 1 truncated hemoglobin</fullName>
    </submittedName>
</protein>
<keyword evidence="7" id="KW-1185">Reference proteome</keyword>
<feature type="binding site" description="distal binding residue" evidence="5">
    <location>
        <position position="75"/>
    </location>
    <ligand>
        <name>heme</name>
        <dbReference type="ChEBI" id="CHEBI:30413"/>
    </ligand>
    <ligandPart>
        <name>Fe</name>
        <dbReference type="ChEBI" id="CHEBI:18248"/>
    </ligandPart>
</feature>
<feature type="binding site" description="distal binding residue" evidence="5">
    <location>
        <position position="51"/>
    </location>
    <ligand>
        <name>heme</name>
        <dbReference type="ChEBI" id="CHEBI:30413"/>
    </ligand>
    <ligandPart>
        <name>Fe</name>
        <dbReference type="ChEBI" id="CHEBI:18248"/>
    </ligandPart>
</feature>
<keyword evidence="2 5" id="KW-0349">Heme</keyword>
<sequence>MSVSTDESFYQRIGGEPAVSAAVTALYRVILADDRLAGYFAGVDLDRLSGHMVALLSRVLGGPDAYSGRDLRGAHRHLGVTAAHYDLVGAYLIGILAGLGVDDEVLGAVRGVLEASADEVID</sequence>
<keyword evidence="1" id="KW-0813">Transport</keyword>
<evidence type="ECO:0000256" key="2">
    <source>
        <dbReference type="ARBA" id="ARBA00022617"/>
    </source>
</evidence>
<dbReference type="GO" id="GO:0046872">
    <property type="term" value="F:metal ion binding"/>
    <property type="evidence" value="ECO:0007669"/>
    <property type="project" value="UniProtKB-KW"/>
</dbReference>
<evidence type="ECO:0000256" key="5">
    <source>
        <dbReference type="PIRSR" id="PIRSR601486-1"/>
    </source>
</evidence>
<dbReference type="RefSeq" id="WP_196420287.1">
    <property type="nucleotide sequence ID" value="NZ_JADQTO010000039.1"/>
</dbReference>
<dbReference type="CDD" id="cd00454">
    <property type="entry name" value="TrHb1_N"/>
    <property type="match status" value="1"/>
</dbReference>
<evidence type="ECO:0000313" key="7">
    <source>
        <dbReference type="Proteomes" id="UP000598146"/>
    </source>
</evidence>
<dbReference type="InterPro" id="IPR012292">
    <property type="entry name" value="Globin/Proto"/>
</dbReference>
<reference evidence="6" key="1">
    <citation type="submission" date="2020-11" db="EMBL/GenBank/DDBJ databases">
        <title>Isolation and identification of active actinomycetes.</title>
        <authorList>
            <person name="Sun X."/>
        </authorList>
    </citation>
    <scope>NUCLEOTIDE SEQUENCE</scope>
    <source>
        <strain evidence="6">NEAU-A11</strain>
    </source>
</reference>
<evidence type="ECO:0000313" key="6">
    <source>
        <dbReference type="EMBL" id="MBG0568518.1"/>
    </source>
</evidence>
<evidence type="ECO:0000256" key="3">
    <source>
        <dbReference type="ARBA" id="ARBA00022723"/>
    </source>
</evidence>
<dbReference type="InterPro" id="IPR001486">
    <property type="entry name" value="Hemoglobin_trunc"/>
</dbReference>